<feature type="compositionally biased region" description="Polar residues" evidence="1">
    <location>
        <begin position="653"/>
        <end position="666"/>
    </location>
</feature>
<feature type="compositionally biased region" description="Polar residues" evidence="1">
    <location>
        <begin position="1143"/>
        <end position="1155"/>
    </location>
</feature>
<protein>
    <recommendedName>
        <fullName evidence="2">PH domain-containing protein</fullName>
    </recommendedName>
</protein>
<evidence type="ECO:0000313" key="3">
    <source>
        <dbReference type="EMBL" id="KAG0277863.1"/>
    </source>
</evidence>
<feature type="region of interest" description="Disordered" evidence="1">
    <location>
        <begin position="195"/>
        <end position="235"/>
    </location>
</feature>
<feature type="compositionally biased region" description="Basic and acidic residues" evidence="1">
    <location>
        <begin position="1092"/>
        <end position="1101"/>
    </location>
</feature>
<reference evidence="3" key="1">
    <citation type="journal article" date="2020" name="Fungal Divers.">
        <title>Resolving the Mortierellaceae phylogeny through synthesis of multi-gene phylogenetics and phylogenomics.</title>
        <authorList>
            <person name="Vandepol N."/>
            <person name="Liber J."/>
            <person name="Desiro A."/>
            <person name="Na H."/>
            <person name="Kennedy M."/>
            <person name="Barry K."/>
            <person name="Grigoriev I.V."/>
            <person name="Miller A.N."/>
            <person name="O'Donnell K."/>
            <person name="Stajich J.E."/>
            <person name="Bonito G."/>
        </authorList>
    </citation>
    <scope>NUCLEOTIDE SEQUENCE</scope>
    <source>
        <strain evidence="3">NRRL 28262</strain>
    </source>
</reference>
<dbReference type="Proteomes" id="UP001194580">
    <property type="component" value="Unassembled WGS sequence"/>
</dbReference>
<gene>
    <name evidence="3" type="ORF">BGZ95_005207</name>
</gene>
<feature type="region of interest" description="Disordered" evidence="1">
    <location>
        <begin position="569"/>
        <end position="666"/>
    </location>
</feature>
<feature type="region of interest" description="Disordered" evidence="1">
    <location>
        <begin position="943"/>
        <end position="1222"/>
    </location>
</feature>
<feature type="compositionally biased region" description="Low complexity" evidence="1">
    <location>
        <begin position="506"/>
        <end position="524"/>
    </location>
</feature>
<feature type="region of interest" description="Disordered" evidence="1">
    <location>
        <begin position="869"/>
        <end position="926"/>
    </location>
</feature>
<evidence type="ECO:0000313" key="4">
    <source>
        <dbReference type="Proteomes" id="UP001194580"/>
    </source>
</evidence>
<feature type="domain" description="PH" evidence="2">
    <location>
        <begin position="1"/>
        <end position="68"/>
    </location>
</feature>
<dbReference type="Gene3D" id="2.30.29.30">
    <property type="entry name" value="Pleckstrin-homology domain (PH domain)/Phosphotyrosine-binding domain (PTB)"/>
    <property type="match status" value="1"/>
</dbReference>
<sequence length="1314" mass="138370">MDTKPLGMLHLSEYSILAAGPEISRKSKLAFRLSSPEPIPHQHQHHVFFTESAQSLHNWLYSLQLHISHATAMWSSKSTTSAAPGLGLHQTGVTGGDLSRSMDEGCAVPGRSIIDKVLDRLHLDEPSTGAAAVDSTTAATMAEQTRLPYIPPNFPQSHEDNNDTWSSTSSMPNTSTNTSTNLEYIFALNQQNQAVKSSMDSIRDRGDHPPSQGSPPVGSNHQPIHPTPLSYAASSTGYAGSTFTDQSSVTSEVNRFSMQSVDYQGRSSLHQPRPSPGAGNGFAVGSASPRLYPIRSSVHSGLSAENGSGSPSTSVAGSPYASPTLTSQHPSLLSNNNHHSHSHTGSASPRTLYRVLDNASPSKRAESIASSASISTIASSGDVSTINDLNSENGLSSTATDPGLSSKPKSAGATILGLVTGGGKHKKDKKEGGSAGSNHSGSGSSGLKLFGSGVCHYSGCTQMAKTCTFHNKKFRPESPSAIASRKAKEEKKAAKEAAKEEKRAGKSSLWSSSSDKSGSQGNISEISSPIMMKADGSLLASYNGSMTTGKGLSSRSMVSLPRDAEFGIDPSMVPLPPSHMHSLASSPTRRRSPSVSVLEDSLGGQQQQELSRVAEMSTASSGGYSMRPQTPLSAAPSQPLPPPPPRAPSSASNHRPGSSTKETFSLSRKMGLQMGSEFGAVDKNALTGTALDGNYFVANHHRTMQKLNLTRKPQAQQPQLIDQQHQFQQQQQQQYQQQQSELFRGVGVSRHIVAPDELAMAIEMEAEEMRRRQAEVQETQKARPTSMVKGGGAYHSMPIQLHLETVSESTALLDGADEYESELPIRHDQKGSSAQDGGKIISAQEQLAYAPLELPSTIVESDRSPISGFTAEISPLSPNPGSELPPASLGIPASDLFNASGAGSAKSSSHGSPRSNSLSAGSGFSSPRLMTSESLASLSSSSFYNRQMTGPPGSGSRHPMSPMNASFMDEDRSELPMRSLPPPKRHGNDHGLSFKGAVGDSNGTQRGGLPRRSSAAAAVTLSPTDSSSAGPLASDLQGGPASLASGASLRPAYMARRQSSSPVLIRVSDQGGQNISPLLTGGATRTFAGDAPTREIFRRPSELTTPASSVEGSPAPSTSTESSSMCSFVTTRYAGQEAPPMSPNQDGASISSLPSPTVVRGRVYRTASSPLAAVTPEDSCTPSVSPALESVPRRSGDTSLESVRATPPTQPSSAPTPYRFPAVASNDLPSVVVNSPPTKRVLHNASSFQFPAPSTKGYATETDAGSRPLSSCSSVSSYSSASENFGDEEDEDHHTSMEEGYRNRQQQQHQQQHQ</sequence>
<feature type="compositionally biased region" description="Basic and acidic residues" evidence="1">
    <location>
        <begin position="1292"/>
        <end position="1302"/>
    </location>
</feature>
<feature type="compositionally biased region" description="Low complexity" evidence="1">
    <location>
        <begin position="1305"/>
        <end position="1314"/>
    </location>
</feature>
<feature type="compositionally biased region" description="Low complexity" evidence="1">
    <location>
        <begin position="1266"/>
        <end position="1282"/>
    </location>
</feature>
<dbReference type="PROSITE" id="PS50003">
    <property type="entry name" value="PH_DOMAIN"/>
    <property type="match status" value="1"/>
</dbReference>
<feature type="compositionally biased region" description="Low complexity" evidence="1">
    <location>
        <begin position="1113"/>
        <end position="1127"/>
    </location>
</feature>
<evidence type="ECO:0000256" key="1">
    <source>
        <dbReference type="SAM" id="MobiDB-lite"/>
    </source>
</evidence>
<feature type="compositionally biased region" description="Low complexity" evidence="1">
    <location>
        <begin position="899"/>
        <end position="926"/>
    </location>
</feature>
<accession>A0AAD4H7S5</accession>
<feature type="compositionally biased region" description="Basic and acidic residues" evidence="1">
    <location>
        <begin position="486"/>
        <end position="504"/>
    </location>
</feature>
<name>A0AAD4H7S5_9FUNG</name>
<feature type="compositionally biased region" description="Low complexity" evidence="1">
    <location>
        <begin position="164"/>
        <end position="177"/>
    </location>
</feature>
<comment type="caution">
    <text evidence="3">The sequence shown here is derived from an EMBL/GenBank/DDBJ whole genome shotgun (WGS) entry which is preliminary data.</text>
</comment>
<feature type="region of interest" description="Disordered" evidence="1">
    <location>
        <begin position="299"/>
        <end position="350"/>
    </location>
</feature>
<feature type="region of interest" description="Disordered" evidence="1">
    <location>
        <begin position="148"/>
        <end position="177"/>
    </location>
</feature>
<feature type="compositionally biased region" description="Polar residues" evidence="1">
    <location>
        <begin position="299"/>
        <end position="330"/>
    </location>
</feature>
<feature type="region of interest" description="Disordered" evidence="1">
    <location>
        <begin position="1244"/>
        <end position="1314"/>
    </location>
</feature>
<feature type="compositionally biased region" description="Polar residues" evidence="1">
    <location>
        <begin position="617"/>
        <end position="630"/>
    </location>
</feature>
<dbReference type="SUPFAM" id="SSF50729">
    <property type="entry name" value="PH domain-like"/>
    <property type="match status" value="1"/>
</dbReference>
<organism evidence="3 4">
    <name type="scientific">Linnemannia exigua</name>
    <dbReference type="NCBI Taxonomy" id="604196"/>
    <lineage>
        <taxon>Eukaryota</taxon>
        <taxon>Fungi</taxon>
        <taxon>Fungi incertae sedis</taxon>
        <taxon>Mucoromycota</taxon>
        <taxon>Mortierellomycotina</taxon>
        <taxon>Mortierellomycetes</taxon>
        <taxon>Mortierellales</taxon>
        <taxon>Mortierellaceae</taxon>
        <taxon>Linnemannia</taxon>
    </lineage>
</organism>
<feature type="compositionally biased region" description="Polar residues" evidence="1">
    <location>
        <begin position="1102"/>
        <end position="1111"/>
    </location>
</feature>
<dbReference type="InterPro" id="IPR011993">
    <property type="entry name" value="PH-like_dom_sf"/>
</dbReference>
<feature type="region of interest" description="Disordered" evidence="1">
    <location>
        <begin position="393"/>
        <end position="443"/>
    </location>
</feature>
<feature type="region of interest" description="Disordered" evidence="1">
    <location>
        <begin position="262"/>
        <end position="284"/>
    </location>
</feature>
<dbReference type="InterPro" id="IPR001849">
    <property type="entry name" value="PH_domain"/>
</dbReference>
<feature type="region of interest" description="Disordered" evidence="1">
    <location>
        <begin position="478"/>
        <end position="527"/>
    </location>
</feature>
<keyword evidence="4" id="KW-1185">Reference proteome</keyword>
<proteinExistence type="predicted"/>
<evidence type="ECO:0000259" key="2">
    <source>
        <dbReference type="PROSITE" id="PS50003"/>
    </source>
</evidence>
<feature type="compositionally biased region" description="Low complexity" evidence="1">
    <location>
        <begin position="1205"/>
        <end position="1217"/>
    </location>
</feature>
<feature type="compositionally biased region" description="Pro residues" evidence="1">
    <location>
        <begin position="638"/>
        <end position="647"/>
    </location>
</feature>
<dbReference type="EMBL" id="JAAAIL010000240">
    <property type="protein sequence ID" value="KAG0277863.1"/>
    <property type="molecule type" value="Genomic_DNA"/>
</dbReference>